<protein>
    <recommendedName>
        <fullName evidence="4">Pentatricopeptide repeat-containing protein, chloroplastic</fullName>
    </recommendedName>
</protein>
<dbReference type="EMBL" id="CAUJNA010001369">
    <property type="protein sequence ID" value="CAJ1386434.1"/>
    <property type="molecule type" value="Genomic_DNA"/>
</dbReference>
<dbReference type="Proteomes" id="UP001178507">
    <property type="component" value="Unassembled WGS sequence"/>
</dbReference>
<dbReference type="PANTHER" id="PTHR47934">
    <property type="entry name" value="PENTATRICOPEPTIDE REPEAT-CONTAINING PROTEIN PET309, MITOCHONDRIAL"/>
    <property type="match status" value="1"/>
</dbReference>
<sequence length="472" mass="51592">MAELDSLKLATRTIAQLGRSHRWQESLATLAATPRAFQNCILCNAAMNACAKSSNWHAALAILEDLQTQRVADVVSYSTAVSALERGNKWACALATLEEMRQAEVLPNTITCNAALSACEKSGKWQTALALLGRCRRLSVQADVVSFSAALSACEKGEAPWPMALQLLEAMTDQAVVPDVICLNAAISASHWPVALHLLRCMGQKRLRPTRTSYNAAISSCADGSEWQRALLLLARCRPDAVGFGSAMVALEREALWPLALHLLAASEKRSACDAVCFHNALTVCSAAKRWRECLGVLEQMGSRFGATLAACDQGLQSLEDWRQSLRLLSHMRQLKCPPDEVSYGLFFKALAMSGETFAAEMALKEMRAQTLQPNAHIYGSCMSMGNPEVWLRQMIAAQIELHTFAFTACIEAASPQHAHRLASEMQTRQLEPDLVALSLLSWSYTRARSGLRRAAEILGPLQRRAAAQLKP</sequence>
<dbReference type="PROSITE" id="PS51375">
    <property type="entry name" value="PPR"/>
    <property type="match status" value="1"/>
</dbReference>
<evidence type="ECO:0000313" key="3">
    <source>
        <dbReference type="Proteomes" id="UP001178507"/>
    </source>
</evidence>
<dbReference type="GO" id="GO:0006396">
    <property type="term" value="P:RNA processing"/>
    <property type="evidence" value="ECO:0007669"/>
    <property type="project" value="TreeGrafter"/>
</dbReference>
<feature type="repeat" description="PPR" evidence="1">
    <location>
        <begin position="73"/>
        <end position="107"/>
    </location>
</feature>
<evidence type="ECO:0000256" key="1">
    <source>
        <dbReference type="PROSITE-ProRule" id="PRU00708"/>
    </source>
</evidence>
<dbReference type="GO" id="GO:0005739">
    <property type="term" value="C:mitochondrion"/>
    <property type="evidence" value="ECO:0007669"/>
    <property type="project" value="TreeGrafter"/>
</dbReference>
<proteinExistence type="predicted"/>
<evidence type="ECO:0000313" key="2">
    <source>
        <dbReference type="EMBL" id="CAJ1386434.1"/>
    </source>
</evidence>
<dbReference type="InterPro" id="IPR011990">
    <property type="entry name" value="TPR-like_helical_dom_sf"/>
</dbReference>
<dbReference type="Gene3D" id="1.25.40.10">
    <property type="entry name" value="Tetratricopeptide repeat domain"/>
    <property type="match status" value="3"/>
</dbReference>
<dbReference type="AlphaFoldDB" id="A0AA36IHI6"/>
<keyword evidence="3" id="KW-1185">Reference proteome</keyword>
<organism evidence="2 3">
    <name type="scientific">Effrenium voratum</name>
    <dbReference type="NCBI Taxonomy" id="2562239"/>
    <lineage>
        <taxon>Eukaryota</taxon>
        <taxon>Sar</taxon>
        <taxon>Alveolata</taxon>
        <taxon>Dinophyceae</taxon>
        <taxon>Suessiales</taxon>
        <taxon>Symbiodiniaceae</taxon>
        <taxon>Effrenium</taxon>
    </lineage>
</organism>
<dbReference type="GO" id="GO:0003729">
    <property type="term" value="F:mRNA binding"/>
    <property type="evidence" value="ECO:0007669"/>
    <property type="project" value="TreeGrafter"/>
</dbReference>
<dbReference type="Pfam" id="PF01535">
    <property type="entry name" value="PPR"/>
    <property type="match status" value="1"/>
</dbReference>
<dbReference type="InterPro" id="IPR002885">
    <property type="entry name" value="PPR_rpt"/>
</dbReference>
<evidence type="ECO:0008006" key="4">
    <source>
        <dbReference type="Google" id="ProtNLM"/>
    </source>
</evidence>
<dbReference type="Pfam" id="PF13812">
    <property type="entry name" value="PPR_3"/>
    <property type="match status" value="1"/>
</dbReference>
<dbReference type="InterPro" id="IPR051114">
    <property type="entry name" value="Mito_RNA_Proc_CCM1"/>
</dbReference>
<dbReference type="GO" id="GO:0007005">
    <property type="term" value="P:mitochondrion organization"/>
    <property type="evidence" value="ECO:0007669"/>
    <property type="project" value="TreeGrafter"/>
</dbReference>
<reference evidence="2" key="1">
    <citation type="submission" date="2023-08" db="EMBL/GenBank/DDBJ databases">
        <authorList>
            <person name="Chen Y."/>
            <person name="Shah S."/>
            <person name="Dougan E. K."/>
            <person name="Thang M."/>
            <person name="Chan C."/>
        </authorList>
    </citation>
    <scope>NUCLEOTIDE SEQUENCE</scope>
</reference>
<gene>
    <name evidence="2" type="ORF">EVOR1521_LOCUS12786</name>
</gene>
<dbReference type="PANTHER" id="PTHR47934:SF6">
    <property type="entry name" value="MITOCHONDRIAL GROUP I INTRON SPLICING FACTOR CCM1-RELATED"/>
    <property type="match status" value="1"/>
</dbReference>
<accession>A0AA36IHI6</accession>
<name>A0AA36IHI6_9DINO</name>
<comment type="caution">
    <text evidence="2">The sequence shown here is derived from an EMBL/GenBank/DDBJ whole genome shotgun (WGS) entry which is preliminary data.</text>
</comment>